<dbReference type="PANTHER" id="PTHR43610">
    <property type="entry name" value="BLL6696 PROTEIN"/>
    <property type="match status" value="1"/>
</dbReference>
<name>A0A829PNE6_9MYCO</name>
<dbReference type="AlphaFoldDB" id="A0A829PNE6"/>
<dbReference type="SUPFAM" id="SSF55729">
    <property type="entry name" value="Acyl-CoA N-acyltransferases (Nat)"/>
    <property type="match status" value="1"/>
</dbReference>
<dbReference type="Gene3D" id="3.40.630.30">
    <property type="match status" value="1"/>
</dbReference>
<comment type="caution">
    <text evidence="2">The sequence shown here is derived from an EMBL/GenBank/DDBJ whole genome shotgun (WGS) entry which is preliminary data.</text>
</comment>
<proteinExistence type="predicted"/>
<evidence type="ECO:0000313" key="3">
    <source>
        <dbReference type="Proteomes" id="UP000019854"/>
    </source>
</evidence>
<dbReference type="InterPro" id="IPR000182">
    <property type="entry name" value="GNAT_dom"/>
</dbReference>
<reference evidence="2 3" key="1">
    <citation type="submission" date="2014-01" db="EMBL/GenBank/DDBJ databases">
        <authorList>
            <person name="Zelazny A."/>
            <person name="Olivier K."/>
            <person name="Sampaio E.P."/>
            <person name="Holland S.M."/>
            <person name="Tallon L.J."/>
            <person name="Sadzewicz L.K."/>
            <person name="Sengamalay N."/>
            <person name="Fraser C.M."/>
            <person name="Hine E."/>
            <person name="Shefchek K.A."/>
            <person name="Das S.P."/>
            <person name="Shallom S.J."/>
            <person name="Agrawal S."/>
            <person name="Tettelin H."/>
        </authorList>
    </citation>
    <scope>NUCLEOTIDE SEQUENCE [LARGE SCALE GENOMIC DNA]</scope>
    <source>
        <strain evidence="2 3">MAB_030201_1075</strain>
    </source>
</reference>
<evidence type="ECO:0000313" key="2">
    <source>
        <dbReference type="EMBL" id="ETZ88706.1"/>
    </source>
</evidence>
<feature type="domain" description="N-acetyltransferase" evidence="1">
    <location>
        <begin position="18"/>
        <end position="170"/>
    </location>
</feature>
<evidence type="ECO:0000259" key="1">
    <source>
        <dbReference type="PROSITE" id="PS51186"/>
    </source>
</evidence>
<dbReference type="PROSITE" id="PS51186">
    <property type="entry name" value="GNAT"/>
    <property type="match status" value="1"/>
</dbReference>
<dbReference type="EMBL" id="JAOX01000001">
    <property type="protein sequence ID" value="ETZ88706.1"/>
    <property type="molecule type" value="Genomic_DNA"/>
</dbReference>
<dbReference type="Pfam" id="PF13302">
    <property type="entry name" value="Acetyltransf_3"/>
    <property type="match status" value="1"/>
</dbReference>
<dbReference type="PANTHER" id="PTHR43610:SF1">
    <property type="entry name" value="N-ACETYLTRANSFERASE DOMAIN-CONTAINING PROTEIN"/>
    <property type="match status" value="1"/>
</dbReference>
<protein>
    <submittedName>
        <fullName evidence="2">Acetyltransferase domain protein</fullName>
    </submittedName>
</protein>
<accession>A0A829PNE6</accession>
<dbReference type="Proteomes" id="UP000019854">
    <property type="component" value="Unassembled WGS sequence"/>
</dbReference>
<sequence>MMMSTEFLSQPTLEGPTLTLRPLGEDDLEPLYRAANDPLIWAQHPSSDRYERPVFEKWFAEALAAKSLVIIDHSTGEMIGSSRFYEWDPDKREVAIGYTFITREYWGGTVNAELKTLMLDYAFINADLVWFHVAAANLRSQKALAKIGAHEHHRQKREINGALEDYVYFTITATDWRDASD</sequence>
<organism evidence="2 3">
    <name type="scientific">Mycobacteroides abscessus MAB_030201_1075</name>
    <dbReference type="NCBI Taxonomy" id="1335410"/>
    <lineage>
        <taxon>Bacteria</taxon>
        <taxon>Bacillati</taxon>
        <taxon>Actinomycetota</taxon>
        <taxon>Actinomycetes</taxon>
        <taxon>Mycobacteriales</taxon>
        <taxon>Mycobacteriaceae</taxon>
        <taxon>Mycobacteroides</taxon>
        <taxon>Mycobacteroides abscessus</taxon>
    </lineage>
</organism>
<keyword evidence="2" id="KW-0808">Transferase</keyword>
<gene>
    <name evidence="2" type="ORF">L829_2276</name>
</gene>
<dbReference type="InterPro" id="IPR016181">
    <property type="entry name" value="Acyl_CoA_acyltransferase"/>
</dbReference>
<dbReference type="GO" id="GO:0016747">
    <property type="term" value="F:acyltransferase activity, transferring groups other than amino-acyl groups"/>
    <property type="evidence" value="ECO:0007669"/>
    <property type="project" value="InterPro"/>
</dbReference>